<evidence type="ECO:0000256" key="1">
    <source>
        <dbReference type="ARBA" id="ARBA00004123"/>
    </source>
</evidence>
<comment type="subcellular location">
    <subcellularLocation>
        <location evidence="1">Nucleus</location>
    </subcellularLocation>
</comment>
<feature type="compositionally biased region" description="Polar residues" evidence="7">
    <location>
        <begin position="626"/>
        <end position="638"/>
    </location>
</feature>
<keyword evidence="2" id="KW-0479">Metal-binding</keyword>
<organism evidence="9 10">
    <name type="scientific">Penicillium nalgiovense</name>
    <dbReference type="NCBI Taxonomy" id="60175"/>
    <lineage>
        <taxon>Eukaryota</taxon>
        <taxon>Fungi</taxon>
        <taxon>Dikarya</taxon>
        <taxon>Ascomycota</taxon>
        <taxon>Pezizomycotina</taxon>
        <taxon>Eurotiomycetes</taxon>
        <taxon>Eurotiomycetidae</taxon>
        <taxon>Eurotiales</taxon>
        <taxon>Aspergillaceae</taxon>
        <taxon>Penicillium</taxon>
    </lineage>
</organism>
<dbReference type="GO" id="GO:0000981">
    <property type="term" value="F:DNA-binding transcription factor activity, RNA polymerase II-specific"/>
    <property type="evidence" value="ECO:0007669"/>
    <property type="project" value="InterPro"/>
</dbReference>
<name>A0A1V6Z4Z6_PENNA</name>
<dbReference type="STRING" id="60175.A0A1V6Z4Z6"/>
<feature type="region of interest" description="Disordered" evidence="7">
    <location>
        <begin position="82"/>
        <end position="107"/>
    </location>
</feature>
<dbReference type="Gene3D" id="4.10.240.10">
    <property type="entry name" value="Zn(2)-C6 fungal-type DNA-binding domain"/>
    <property type="match status" value="2"/>
</dbReference>
<evidence type="ECO:0000313" key="9">
    <source>
        <dbReference type="EMBL" id="OQE94773.1"/>
    </source>
</evidence>
<dbReference type="GO" id="GO:0005634">
    <property type="term" value="C:nucleus"/>
    <property type="evidence" value="ECO:0007669"/>
    <property type="project" value="UniProtKB-SubCell"/>
</dbReference>
<dbReference type="PANTHER" id="PTHR46910:SF3">
    <property type="entry name" value="HALOTOLERANCE PROTEIN 9-RELATED"/>
    <property type="match status" value="1"/>
</dbReference>
<feature type="region of interest" description="Disordered" evidence="7">
    <location>
        <begin position="468"/>
        <end position="666"/>
    </location>
</feature>
<evidence type="ECO:0000256" key="2">
    <source>
        <dbReference type="ARBA" id="ARBA00022723"/>
    </source>
</evidence>
<keyword evidence="6" id="KW-0539">Nucleus</keyword>
<evidence type="ECO:0000256" key="4">
    <source>
        <dbReference type="ARBA" id="ARBA00023125"/>
    </source>
</evidence>
<evidence type="ECO:0000256" key="6">
    <source>
        <dbReference type="ARBA" id="ARBA00023242"/>
    </source>
</evidence>
<evidence type="ECO:0000259" key="8">
    <source>
        <dbReference type="PROSITE" id="PS50048"/>
    </source>
</evidence>
<keyword evidence="3" id="KW-0805">Transcription regulation</keyword>
<dbReference type="AlphaFoldDB" id="A0A1V6Z4Z6"/>
<dbReference type="GO" id="GO:0008270">
    <property type="term" value="F:zinc ion binding"/>
    <property type="evidence" value="ECO:0007669"/>
    <property type="project" value="InterPro"/>
</dbReference>
<dbReference type="CDD" id="cd12148">
    <property type="entry name" value="fungal_TF_MHR"/>
    <property type="match status" value="1"/>
</dbReference>
<dbReference type="PROSITE" id="PS50048">
    <property type="entry name" value="ZN2_CY6_FUNGAL_2"/>
    <property type="match status" value="2"/>
</dbReference>
<comment type="caution">
    <text evidence="9">The sequence shown here is derived from an EMBL/GenBank/DDBJ whole genome shotgun (WGS) entry which is preliminary data.</text>
</comment>
<protein>
    <recommendedName>
        <fullName evidence="8">Zn(2)-C6 fungal-type domain-containing protein</fullName>
    </recommendedName>
</protein>
<feature type="compositionally biased region" description="Low complexity" evidence="7">
    <location>
        <begin position="20"/>
        <end position="30"/>
    </location>
</feature>
<dbReference type="EMBL" id="MOOB01000003">
    <property type="protein sequence ID" value="OQE94773.1"/>
    <property type="molecule type" value="Genomic_DNA"/>
</dbReference>
<feature type="compositionally biased region" description="Polar residues" evidence="7">
    <location>
        <begin position="584"/>
        <end position="602"/>
    </location>
</feature>
<reference evidence="10" key="1">
    <citation type="journal article" date="2017" name="Nat. Microbiol.">
        <title>Global analysis of biosynthetic gene clusters reveals vast potential of secondary metabolite production in Penicillium species.</title>
        <authorList>
            <person name="Nielsen J.C."/>
            <person name="Grijseels S."/>
            <person name="Prigent S."/>
            <person name="Ji B."/>
            <person name="Dainat J."/>
            <person name="Nielsen K.F."/>
            <person name="Frisvad J.C."/>
            <person name="Workman M."/>
            <person name="Nielsen J."/>
        </authorList>
    </citation>
    <scope>NUCLEOTIDE SEQUENCE [LARGE SCALE GENOMIC DNA]</scope>
    <source>
        <strain evidence="10">IBT 13039</strain>
    </source>
</reference>
<feature type="compositionally biased region" description="Polar residues" evidence="7">
    <location>
        <begin position="82"/>
        <end position="92"/>
    </location>
</feature>
<dbReference type="InterPro" id="IPR036864">
    <property type="entry name" value="Zn2-C6_fun-type_DNA-bd_sf"/>
</dbReference>
<dbReference type="InterPro" id="IPR001138">
    <property type="entry name" value="Zn2Cys6_DnaBD"/>
</dbReference>
<dbReference type="Proteomes" id="UP000191691">
    <property type="component" value="Unassembled WGS sequence"/>
</dbReference>
<evidence type="ECO:0000256" key="5">
    <source>
        <dbReference type="ARBA" id="ARBA00023163"/>
    </source>
</evidence>
<dbReference type="PROSITE" id="PS00463">
    <property type="entry name" value="ZN2_CY6_FUNGAL_1"/>
    <property type="match status" value="2"/>
</dbReference>
<keyword evidence="4" id="KW-0238">DNA-binding</keyword>
<feature type="region of interest" description="Disordered" evidence="7">
    <location>
        <begin position="1"/>
        <end position="30"/>
    </location>
</feature>
<gene>
    <name evidence="9" type="ORF">PENNAL_c0003G00451</name>
</gene>
<evidence type="ECO:0000256" key="7">
    <source>
        <dbReference type="SAM" id="MobiDB-lite"/>
    </source>
</evidence>
<feature type="domain" description="Zn(2)-C6 fungal-type" evidence="8">
    <location>
        <begin position="36"/>
        <end position="68"/>
    </location>
</feature>
<feature type="compositionally biased region" description="Polar residues" evidence="7">
    <location>
        <begin position="498"/>
        <end position="511"/>
    </location>
</feature>
<dbReference type="GO" id="GO:0003677">
    <property type="term" value="F:DNA binding"/>
    <property type="evidence" value="ECO:0007669"/>
    <property type="project" value="UniProtKB-KW"/>
</dbReference>
<dbReference type="SMART" id="SM00066">
    <property type="entry name" value="GAL4"/>
    <property type="match status" value="2"/>
</dbReference>
<keyword evidence="5" id="KW-0804">Transcription</keyword>
<sequence>MGDQTPIANGADILRPPSAPLSTTSSAQSTHPLGLTCLKCKSRHRRCDRTRPVCHTCQSMGLEAECSYPPTPLPVESNLTMNGQTPMANDTAVSRPPSDPLSTAYSTPSTHPLGFSCVKCRLKHRRCDRTRPVCQNCRNMGFEAECSYPSVSLPVTENQSDQNRITQKTGAPFSGPVFDNPSALPTTGEKRARVADSSERTELVNDVVALHIQNNSSHAQQMQALQPSPAKRHRISELDSEIAATQSAPQRAQTSLFGTGMPNGNRSGPPPRSISPTLPQDEMELRCNLTTEINVQRMKHRNLAAGPLRNIVKLLMKAKSERPTTEPAIAGSSGVPFNNEWREEDDLMQVATVKLEKGGRCSRALLSRFENFLYGPLMSPEEKKMQERIICVEECLSSASAPPTADHNALFLHRLKRIILNPDSYGLNQKDSRIRFLRNQILAAIATDSKLSGTNRKKIAELLDPDGEIANINADSPGVKTGTAISTRKAPPKPTSPRVPSSHTPGTPSRTTTRKKNSVVSLSPSPPHPPLSPLLSFSTTYPPPFPSRSSSLSTPPLDPIDPTDDTMSSSFPFIKPTPRKRVASGSQSSQSNDTAASPSMEPSSKKRPTPGSQSNDIVAPFPNCAASGTQPANSNNMIASAPEPVASGSNSSIPNDIIAPPHRRSASGSQLSGVAIQKKLWNIFLAKQAHMIPVLDVNELKVAFGMAVNHGNIEPAGINPTLGLCLAIACHLTSDKDVWEPLEWYDAASSRIVATLNSQPPSLQSFQQQILQIQYLHIVGHLRMAWETLSLAIARAQPLRMQTMHGGRLAVDEQSLQQVRLVWQFLWAKKLSLALQLGIVNQSLSTFYDSPMPMQSQIEINMGSDLAHSNRQHLAASSFFIACASLYKNTDDLITVENNLRVTRMECPIKWLSIMDLRDFQELNRNLSSWKNGLPELLRWNESSIGSAMENDPIIRRMSLVTRMRYTYFRLRQYRPFFVLSLRLSYSCNCEMAPHVLGKNVESVNVDPLLSLVESGAVKCIAAAQDIVKTLTASFHRESEEASMCEYTDYLYASALILIASPSSPISWVQRVEATGMTRSATLKSQFRQAKVLLRKYQECCEMIPKLKRRIARSRAFLDTLANTSVPASASGASVISDNDLRLQGFIWHQMYDRLGLEVPFKRFSPDCAGTVLGRRLTFGWVESIPVDLDKQAK</sequence>
<evidence type="ECO:0000313" key="10">
    <source>
        <dbReference type="Proteomes" id="UP000191691"/>
    </source>
</evidence>
<accession>A0A1V6Z4Z6</accession>
<keyword evidence="10" id="KW-1185">Reference proteome</keyword>
<feature type="compositionally biased region" description="Basic and acidic residues" evidence="7">
    <location>
        <begin position="188"/>
        <end position="199"/>
    </location>
</feature>
<dbReference type="Pfam" id="PF00172">
    <property type="entry name" value="Zn_clus"/>
    <property type="match status" value="2"/>
</dbReference>
<feature type="region of interest" description="Disordered" evidence="7">
    <location>
        <begin position="169"/>
        <end position="199"/>
    </location>
</feature>
<dbReference type="OMA" id="TRMECPI"/>
<dbReference type="InterPro" id="IPR050987">
    <property type="entry name" value="AtrR-like"/>
</dbReference>
<evidence type="ECO:0000256" key="3">
    <source>
        <dbReference type="ARBA" id="ARBA00023015"/>
    </source>
</evidence>
<dbReference type="PANTHER" id="PTHR46910">
    <property type="entry name" value="TRANSCRIPTION FACTOR PDR1"/>
    <property type="match status" value="1"/>
</dbReference>
<dbReference type="SUPFAM" id="SSF57701">
    <property type="entry name" value="Zn2/Cys6 DNA-binding domain"/>
    <property type="match status" value="2"/>
</dbReference>
<feature type="domain" description="Zn(2)-C6 fungal-type" evidence="8">
    <location>
        <begin position="116"/>
        <end position="148"/>
    </location>
</feature>
<proteinExistence type="predicted"/>
<dbReference type="CDD" id="cd00067">
    <property type="entry name" value="GAL4"/>
    <property type="match status" value="2"/>
</dbReference>